<dbReference type="GO" id="GO:0006281">
    <property type="term" value="P:DNA repair"/>
    <property type="evidence" value="ECO:0007669"/>
    <property type="project" value="UniProtKB-UniRule"/>
</dbReference>
<evidence type="ECO:0000256" key="5">
    <source>
        <dbReference type="ARBA" id="ARBA00023172"/>
    </source>
</evidence>
<dbReference type="EMBL" id="QOPD01000003">
    <property type="protein sequence ID" value="RCL38387.1"/>
    <property type="molecule type" value="Genomic_DNA"/>
</dbReference>
<dbReference type="Pfam" id="PF21175">
    <property type="entry name" value="RecR_C"/>
    <property type="match status" value="1"/>
</dbReference>
<dbReference type="PROSITE" id="PS50880">
    <property type="entry name" value="TOPRIM"/>
    <property type="match status" value="1"/>
</dbReference>
<dbReference type="GO" id="GO:0003677">
    <property type="term" value="F:DNA binding"/>
    <property type="evidence" value="ECO:0007669"/>
    <property type="project" value="UniProtKB-UniRule"/>
</dbReference>
<comment type="function">
    <text evidence="7">May play a role in DNA repair. It seems to be involved in an RecBC-independent recombinational process of DNA repair. It may act with RecF and RecO.</text>
</comment>
<evidence type="ECO:0000256" key="3">
    <source>
        <dbReference type="ARBA" id="ARBA00022771"/>
    </source>
</evidence>
<keyword evidence="4 7" id="KW-0862">Zinc</keyword>
<accession>A0A368BNE0</accession>
<comment type="similarity">
    <text evidence="7">Belongs to the RecR family.</text>
</comment>
<keyword evidence="5 7" id="KW-0233">DNA recombination</keyword>
<evidence type="ECO:0000256" key="6">
    <source>
        <dbReference type="ARBA" id="ARBA00023204"/>
    </source>
</evidence>
<evidence type="ECO:0000256" key="1">
    <source>
        <dbReference type="ARBA" id="ARBA00022723"/>
    </source>
</evidence>
<name>A0A368BNE0_9GAMM</name>
<dbReference type="NCBIfam" id="TIGR00615">
    <property type="entry name" value="recR"/>
    <property type="match status" value="1"/>
</dbReference>
<keyword evidence="6 7" id="KW-0234">DNA repair</keyword>
<evidence type="ECO:0000256" key="2">
    <source>
        <dbReference type="ARBA" id="ARBA00022763"/>
    </source>
</evidence>
<dbReference type="HAMAP" id="MF_00017">
    <property type="entry name" value="RecR"/>
    <property type="match status" value="1"/>
</dbReference>
<evidence type="ECO:0000256" key="7">
    <source>
        <dbReference type="HAMAP-Rule" id="MF_00017"/>
    </source>
</evidence>
<evidence type="ECO:0000259" key="8">
    <source>
        <dbReference type="PROSITE" id="PS50880"/>
    </source>
</evidence>
<reference evidence="9 10" key="1">
    <citation type="journal article" date="2018" name="Microbiome">
        <title>Fine metagenomic profile of the Mediterranean stratified and mixed water columns revealed by assembly and recruitment.</title>
        <authorList>
            <person name="Haro-Moreno J.M."/>
            <person name="Lopez-Perez M."/>
            <person name="De La Torre J.R."/>
            <person name="Picazo A."/>
            <person name="Camacho A."/>
            <person name="Rodriguez-Valera F."/>
        </authorList>
    </citation>
    <scope>NUCLEOTIDE SEQUENCE [LARGE SCALE GENOMIC DNA]</scope>
    <source>
        <strain evidence="9">MED-G83</strain>
    </source>
</reference>
<keyword evidence="1 7" id="KW-0479">Metal-binding</keyword>
<dbReference type="PROSITE" id="PS01300">
    <property type="entry name" value="RECR"/>
    <property type="match status" value="1"/>
</dbReference>
<dbReference type="SMART" id="SM00493">
    <property type="entry name" value="TOPRIM"/>
    <property type="match status" value="1"/>
</dbReference>
<dbReference type="PANTHER" id="PTHR30446:SF0">
    <property type="entry name" value="RECOMBINATION PROTEIN RECR"/>
    <property type="match status" value="1"/>
</dbReference>
<dbReference type="Gene3D" id="3.40.1360.10">
    <property type="match status" value="1"/>
</dbReference>
<dbReference type="InterPro" id="IPR015967">
    <property type="entry name" value="Rcmb_RecR_Znf"/>
</dbReference>
<dbReference type="InterPro" id="IPR006171">
    <property type="entry name" value="TOPRIM_dom"/>
</dbReference>
<dbReference type="Proteomes" id="UP000252147">
    <property type="component" value="Unassembled WGS sequence"/>
</dbReference>
<dbReference type="InterPro" id="IPR023627">
    <property type="entry name" value="Rcmb_RecR"/>
</dbReference>
<dbReference type="GO" id="GO:0006310">
    <property type="term" value="P:DNA recombination"/>
    <property type="evidence" value="ECO:0007669"/>
    <property type="project" value="UniProtKB-UniRule"/>
</dbReference>
<dbReference type="Gene3D" id="1.10.8.420">
    <property type="entry name" value="RecR Domain 1"/>
    <property type="match status" value="1"/>
</dbReference>
<evidence type="ECO:0000313" key="9">
    <source>
        <dbReference type="EMBL" id="RCL38387.1"/>
    </source>
</evidence>
<gene>
    <name evidence="7" type="primary">recR</name>
    <name evidence="9" type="ORF">DBW97_02460</name>
</gene>
<dbReference type="InterPro" id="IPR034137">
    <property type="entry name" value="TOPRIM_RecR"/>
</dbReference>
<sequence>MKSEEGLLFELISAFKVLPGVGEKTAQRMAFHLLEKNREGAKKLAVTISRAIVDIHNCVICRDLTENRVCRICSSNKRDQEAICVVENPSDVIAIEKSGSYQGRYFVLMGRLSPIDGIGPDQLGIPKLLETIASSKIKEIILATSPTVEGDATSFYIKDNVQDHEITVTRIAYGVPMGGELEYVDNTTLGRAISGRREIE</sequence>
<dbReference type="InterPro" id="IPR000093">
    <property type="entry name" value="DNA_Rcmb_RecR"/>
</dbReference>
<keyword evidence="2 7" id="KW-0227">DNA damage</keyword>
<evidence type="ECO:0000256" key="4">
    <source>
        <dbReference type="ARBA" id="ARBA00022833"/>
    </source>
</evidence>
<dbReference type="Pfam" id="PF21176">
    <property type="entry name" value="RecR_HhH"/>
    <property type="match status" value="1"/>
</dbReference>
<keyword evidence="3 7" id="KW-0863">Zinc-finger</keyword>
<dbReference type="GO" id="GO:0008270">
    <property type="term" value="F:zinc ion binding"/>
    <property type="evidence" value="ECO:0007669"/>
    <property type="project" value="UniProtKB-KW"/>
</dbReference>
<feature type="domain" description="Toprim" evidence="8">
    <location>
        <begin position="81"/>
        <end position="176"/>
    </location>
</feature>
<dbReference type="SUPFAM" id="SSF111304">
    <property type="entry name" value="Recombination protein RecR"/>
    <property type="match status" value="1"/>
</dbReference>
<protein>
    <recommendedName>
        <fullName evidence="7">Recombination protein RecR</fullName>
    </recommendedName>
</protein>
<evidence type="ECO:0000313" key="10">
    <source>
        <dbReference type="Proteomes" id="UP000252147"/>
    </source>
</evidence>
<dbReference type="Gene3D" id="6.10.250.240">
    <property type="match status" value="1"/>
</dbReference>
<comment type="caution">
    <text evidence="9">The sequence shown here is derived from an EMBL/GenBank/DDBJ whole genome shotgun (WGS) entry which is preliminary data.</text>
</comment>
<feature type="zinc finger region" description="C4-type" evidence="7">
    <location>
        <begin position="58"/>
        <end position="73"/>
    </location>
</feature>
<organism evidence="9 10">
    <name type="scientific">SAR86 cluster bacterium</name>
    <dbReference type="NCBI Taxonomy" id="2030880"/>
    <lineage>
        <taxon>Bacteria</taxon>
        <taxon>Pseudomonadati</taxon>
        <taxon>Pseudomonadota</taxon>
        <taxon>Gammaproteobacteria</taxon>
        <taxon>SAR86 cluster</taxon>
    </lineage>
</organism>
<dbReference type="PANTHER" id="PTHR30446">
    <property type="entry name" value="RECOMBINATION PROTEIN RECR"/>
    <property type="match status" value="1"/>
</dbReference>
<proteinExistence type="inferred from homology"/>
<dbReference type="AlphaFoldDB" id="A0A368BNE0"/>
<dbReference type="CDD" id="cd01025">
    <property type="entry name" value="TOPRIM_recR"/>
    <property type="match status" value="1"/>
</dbReference>
<dbReference type="Pfam" id="PF13662">
    <property type="entry name" value="Toprim_4"/>
    <property type="match status" value="1"/>
</dbReference>